<dbReference type="Pfam" id="PF04542">
    <property type="entry name" value="Sigma70_r2"/>
    <property type="match status" value="1"/>
</dbReference>
<dbReference type="AlphaFoldDB" id="A0AAJ1VGS6"/>
<keyword evidence="3" id="KW-0731">Sigma factor</keyword>
<dbReference type="InterPro" id="IPR014327">
    <property type="entry name" value="RNA_pol_sigma70_bacteroid"/>
</dbReference>
<dbReference type="PANTHER" id="PTHR43133:SF46">
    <property type="entry name" value="RNA POLYMERASE SIGMA-70 FACTOR ECF SUBFAMILY"/>
    <property type="match status" value="1"/>
</dbReference>
<dbReference type="NCBIfam" id="TIGR02985">
    <property type="entry name" value="Sig70_bacteroi1"/>
    <property type="match status" value="1"/>
</dbReference>
<dbReference type="PANTHER" id="PTHR43133">
    <property type="entry name" value="RNA POLYMERASE ECF-TYPE SIGMA FACTO"/>
    <property type="match status" value="1"/>
</dbReference>
<dbReference type="InterPro" id="IPR036388">
    <property type="entry name" value="WH-like_DNA-bd_sf"/>
</dbReference>
<evidence type="ECO:0000259" key="5">
    <source>
        <dbReference type="Pfam" id="PF04542"/>
    </source>
</evidence>
<dbReference type="NCBIfam" id="TIGR02937">
    <property type="entry name" value="sigma70-ECF"/>
    <property type="match status" value="1"/>
</dbReference>
<dbReference type="InterPro" id="IPR013249">
    <property type="entry name" value="RNA_pol_sigma70_r4_t2"/>
</dbReference>
<dbReference type="CDD" id="cd06171">
    <property type="entry name" value="Sigma70_r4"/>
    <property type="match status" value="1"/>
</dbReference>
<dbReference type="Proteomes" id="UP000232721">
    <property type="component" value="Chromosome"/>
</dbReference>
<gene>
    <name evidence="7" type="ORF">BTO15_16255</name>
    <name evidence="8" type="ORF">QWY81_11520</name>
</gene>
<keyword evidence="4" id="KW-0804">Transcription</keyword>
<dbReference type="GO" id="GO:0016987">
    <property type="term" value="F:sigma factor activity"/>
    <property type="evidence" value="ECO:0007669"/>
    <property type="project" value="UniProtKB-KW"/>
</dbReference>
<dbReference type="GO" id="GO:0006352">
    <property type="term" value="P:DNA-templated transcription initiation"/>
    <property type="evidence" value="ECO:0007669"/>
    <property type="project" value="InterPro"/>
</dbReference>
<evidence type="ECO:0000256" key="2">
    <source>
        <dbReference type="ARBA" id="ARBA00023015"/>
    </source>
</evidence>
<comment type="similarity">
    <text evidence="1">Belongs to the sigma-70 factor family. ECF subfamily.</text>
</comment>
<keyword evidence="9" id="KW-1185">Reference proteome</keyword>
<dbReference type="InterPro" id="IPR007627">
    <property type="entry name" value="RNA_pol_sigma70_r2"/>
</dbReference>
<dbReference type="SUPFAM" id="SSF88659">
    <property type="entry name" value="Sigma3 and sigma4 domains of RNA polymerase sigma factors"/>
    <property type="match status" value="1"/>
</dbReference>
<name>A0AAJ1VGS6_9FLAO</name>
<dbReference type="SUPFAM" id="SSF88946">
    <property type="entry name" value="Sigma2 domain of RNA polymerase sigma factors"/>
    <property type="match status" value="1"/>
</dbReference>
<dbReference type="Proteomes" id="UP001228636">
    <property type="component" value="Unassembled WGS sequence"/>
</dbReference>
<feature type="domain" description="RNA polymerase sigma factor 70 region 4 type 2" evidence="6">
    <location>
        <begin position="122"/>
        <end position="169"/>
    </location>
</feature>
<dbReference type="RefSeq" id="WP_165733167.1">
    <property type="nucleotide sequence ID" value="NZ_CP019336.1"/>
</dbReference>
<reference evidence="8 10" key="1">
    <citation type="journal article" date="2014" name="Int. J. Syst. Evol. Microbiol.">
        <title>Complete genome sequence of Corynebacterium casei LMG S-19264T (=DSM 44701T), isolated from a smear-ripened cheese.</title>
        <authorList>
            <consortium name="US DOE Joint Genome Institute (JGI-PGF)"/>
            <person name="Walter F."/>
            <person name="Albersmeier A."/>
            <person name="Kalinowski J."/>
            <person name="Ruckert C."/>
        </authorList>
    </citation>
    <scope>NUCLEOTIDE SEQUENCE [LARGE SCALE GENOMIC DNA]</scope>
    <source>
        <strain evidence="8 10">CECT 8670</strain>
    </source>
</reference>
<reference evidence="7 9" key="2">
    <citation type="submission" date="2017-02" db="EMBL/GenBank/DDBJ databases">
        <title>Trade-off between light-utilization and light-protection in marine flavobacteria.</title>
        <authorList>
            <person name="Kumagai Y."/>
            <person name="Yoshizawa S."/>
            <person name="Kogure K."/>
            <person name="Iwasaki W."/>
        </authorList>
    </citation>
    <scope>NUCLEOTIDE SEQUENCE [LARGE SCALE GENOMIC DNA]</scope>
    <source>
        <strain evidence="7 9">KCTC 23670</strain>
    </source>
</reference>
<reference evidence="8" key="3">
    <citation type="submission" date="2023-06" db="EMBL/GenBank/DDBJ databases">
        <authorList>
            <person name="Lucena T."/>
            <person name="Sun Q."/>
        </authorList>
    </citation>
    <scope>NUCLEOTIDE SEQUENCE</scope>
    <source>
        <strain evidence="8">CECT 8670</strain>
    </source>
</reference>
<evidence type="ECO:0000313" key="9">
    <source>
        <dbReference type="Proteomes" id="UP000232721"/>
    </source>
</evidence>
<evidence type="ECO:0000256" key="1">
    <source>
        <dbReference type="ARBA" id="ARBA00010641"/>
    </source>
</evidence>
<evidence type="ECO:0000313" key="7">
    <source>
        <dbReference type="EMBL" id="AUC23557.1"/>
    </source>
</evidence>
<protein>
    <submittedName>
        <fullName evidence="8">RNA polymerase sigma-70 factor</fullName>
    </submittedName>
</protein>
<dbReference type="EMBL" id="JAUFQH010000009">
    <property type="protein sequence ID" value="MDN3620083.1"/>
    <property type="molecule type" value="Genomic_DNA"/>
</dbReference>
<dbReference type="EMBL" id="CP019336">
    <property type="protein sequence ID" value="AUC23557.1"/>
    <property type="molecule type" value="Genomic_DNA"/>
</dbReference>
<dbReference type="Gene3D" id="1.10.10.10">
    <property type="entry name" value="Winged helix-like DNA-binding domain superfamily/Winged helix DNA-binding domain"/>
    <property type="match status" value="1"/>
</dbReference>
<dbReference type="Pfam" id="PF08281">
    <property type="entry name" value="Sigma70_r4_2"/>
    <property type="match status" value="1"/>
</dbReference>
<evidence type="ECO:0000256" key="3">
    <source>
        <dbReference type="ARBA" id="ARBA00023082"/>
    </source>
</evidence>
<feature type="domain" description="RNA polymerase sigma-70 region 2" evidence="5">
    <location>
        <begin position="28"/>
        <end position="92"/>
    </location>
</feature>
<dbReference type="InterPro" id="IPR013324">
    <property type="entry name" value="RNA_pol_sigma_r3/r4-like"/>
</dbReference>
<dbReference type="GO" id="GO:0003677">
    <property type="term" value="F:DNA binding"/>
    <property type="evidence" value="ECO:0007669"/>
    <property type="project" value="InterPro"/>
</dbReference>
<proteinExistence type="inferred from homology"/>
<evidence type="ECO:0000259" key="6">
    <source>
        <dbReference type="Pfam" id="PF08281"/>
    </source>
</evidence>
<evidence type="ECO:0000313" key="10">
    <source>
        <dbReference type="Proteomes" id="UP001228636"/>
    </source>
</evidence>
<keyword evidence="2" id="KW-0805">Transcription regulation</keyword>
<dbReference type="InterPro" id="IPR014284">
    <property type="entry name" value="RNA_pol_sigma-70_dom"/>
</dbReference>
<accession>A0AAJ1VGS6</accession>
<evidence type="ECO:0000256" key="4">
    <source>
        <dbReference type="ARBA" id="ARBA00023163"/>
    </source>
</evidence>
<dbReference type="Gene3D" id="1.10.1740.10">
    <property type="match status" value="1"/>
</dbReference>
<evidence type="ECO:0000313" key="8">
    <source>
        <dbReference type="EMBL" id="MDN3620083.1"/>
    </source>
</evidence>
<organism evidence="8 10">
    <name type="scientific">Polaribacter sejongensis</name>
    <dbReference type="NCBI Taxonomy" id="985043"/>
    <lineage>
        <taxon>Bacteria</taxon>
        <taxon>Pseudomonadati</taxon>
        <taxon>Bacteroidota</taxon>
        <taxon>Flavobacteriia</taxon>
        <taxon>Flavobacteriales</taxon>
        <taxon>Flavobacteriaceae</taxon>
    </lineage>
</organism>
<dbReference type="InterPro" id="IPR039425">
    <property type="entry name" value="RNA_pol_sigma-70-like"/>
</dbReference>
<sequence length="199" mass="23922">MADKQKIVDLVLGLKKGDQLSFKVLHDLYYKSLYIYINNFTKNEFETEDILQETFIKIWNYREKLSELDSFKGYLFKTAYYTYIDKYRKDKRNQNVLDGWKHQRLMETIDEDDEINLLRVKKLRETIDKLPNRCKKVFILCKFENLTHAQIAEHLEISPKTVQAQMSKAYNIIRESFNDKGTLTLFLNFFKSIKTKIVY</sequence>
<dbReference type="InterPro" id="IPR013325">
    <property type="entry name" value="RNA_pol_sigma_r2"/>
</dbReference>